<dbReference type="Proteomes" id="UP000808215">
    <property type="component" value="Unassembled WGS sequence"/>
</dbReference>
<dbReference type="OMA" id="WWGIARI"/>
<proteinExistence type="predicted"/>
<evidence type="ECO:0000256" key="4">
    <source>
        <dbReference type="ARBA" id="ARBA00023136"/>
    </source>
</evidence>
<evidence type="ECO:0000313" key="7">
    <source>
        <dbReference type="EMBL" id="MDN7793605.1"/>
    </source>
</evidence>
<dbReference type="EMBL" id="PVHK01000215">
    <property type="protein sequence ID" value="PRH39053.1"/>
    <property type="molecule type" value="Genomic_DNA"/>
</dbReference>
<keyword evidence="4 5" id="KW-0472">Membrane</keyword>
<evidence type="ECO:0000313" key="10">
    <source>
        <dbReference type="Proteomes" id="UP000808215"/>
    </source>
</evidence>
<dbReference type="Proteomes" id="UP001171620">
    <property type="component" value="Unassembled WGS sequence"/>
</dbReference>
<dbReference type="EMBL" id="JAUJRV010000001">
    <property type="protein sequence ID" value="MDN7793605.1"/>
    <property type="molecule type" value="Genomic_DNA"/>
</dbReference>
<sequence>MIEEIHIFGIYMPSALAWAVVALGVTFMLRGMLVRLRLHLLLWQPALLELAAFFALWWGIARIADACLPHRLLS</sequence>
<evidence type="ECO:0000256" key="3">
    <source>
        <dbReference type="ARBA" id="ARBA00022989"/>
    </source>
</evidence>
<organism evidence="8 9">
    <name type="scientific">Burkholderia vietnamiensis</name>
    <dbReference type="NCBI Taxonomy" id="60552"/>
    <lineage>
        <taxon>Bacteria</taxon>
        <taxon>Pseudomonadati</taxon>
        <taxon>Pseudomonadota</taxon>
        <taxon>Betaproteobacteria</taxon>
        <taxon>Burkholderiales</taxon>
        <taxon>Burkholderiaceae</taxon>
        <taxon>Burkholderia</taxon>
        <taxon>Burkholderia cepacia complex</taxon>
    </lineage>
</organism>
<keyword evidence="1" id="KW-1003">Cell membrane</keyword>
<evidence type="ECO:0000256" key="2">
    <source>
        <dbReference type="ARBA" id="ARBA00022692"/>
    </source>
</evidence>
<protein>
    <submittedName>
        <fullName evidence="8">DUF1656 domain-containing protein</fullName>
    </submittedName>
</protein>
<keyword evidence="3 5" id="KW-1133">Transmembrane helix</keyword>
<dbReference type="Proteomes" id="UP000237632">
    <property type="component" value="Unassembled WGS sequence"/>
</dbReference>
<dbReference type="GeneID" id="45679882"/>
<dbReference type="Pfam" id="PF07869">
    <property type="entry name" value="DUF1656"/>
    <property type="match status" value="1"/>
</dbReference>
<keyword evidence="2 5" id="KW-0812">Transmembrane</keyword>
<evidence type="ECO:0000313" key="6">
    <source>
        <dbReference type="EMBL" id="MBJ9686133.1"/>
    </source>
</evidence>
<reference evidence="7" key="3">
    <citation type="submission" date="2023-07" db="EMBL/GenBank/DDBJ databases">
        <title>A collection of bacterial strains from the Burkholderia cepacia Research Laboratory and Repository.</title>
        <authorList>
            <person name="Lipuma J."/>
            <person name="Spilker T."/>
            <person name="Caverly L."/>
        </authorList>
    </citation>
    <scope>NUCLEOTIDE SEQUENCE</scope>
    <source>
        <strain evidence="7">AU44268</strain>
    </source>
</reference>
<feature type="transmembrane region" description="Helical" evidence="5">
    <location>
        <begin position="41"/>
        <end position="60"/>
    </location>
</feature>
<dbReference type="AlphaFoldDB" id="A0A132DGT7"/>
<keyword evidence="10" id="KW-1185">Reference proteome</keyword>
<reference evidence="8 9" key="1">
    <citation type="submission" date="2018-03" db="EMBL/GenBank/DDBJ databases">
        <authorList>
            <person name="Nguyen K."/>
            <person name="Fouts D."/>
            <person name="Sutton G."/>
        </authorList>
    </citation>
    <scope>NUCLEOTIDE SEQUENCE [LARGE SCALE GENOMIC DNA]</scope>
    <source>
        <strain evidence="8 9">AU3578</strain>
    </source>
</reference>
<evidence type="ECO:0000256" key="5">
    <source>
        <dbReference type="SAM" id="Phobius"/>
    </source>
</evidence>
<evidence type="ECO:0000256" key="1">
    <source>
        <dbReference type="ARBA" id="ARBA00022475"/>
    </source>
</evidence>
<evidence type="ECO:0000313" key="8">
    <source>
        <dbReference type="EMBL" id="PRH39053.1"/>
    </source>
</evidence>
<dbReference type="EMBL" id="JADVKH010000005">
    <property type="protein sequence ID" value="MBJ9686133.1"/>
    <property type="molecule type" value="Genomic_DNA"/>
</dbReference>
<feature type="transmembrane region" description="Helical" evidence="5">
    <location>
        <begin position="6"/>
        <end position="29"/>
    </location>
</feature>
<dbReference type="RefSeq" id="WP_011881228.1">
    <property type="nucleotide sequence ID" value="NZ_BGKC01000020.1"/>
</dbReference>
<comment type="caution">
    <text evidence="8">The sequence shown here is derived from an EMBL/GenBank/DDBJ whole genome shotgun (WGS) entry which is preliminary data.</text>
</comment>
<gene>
    <name evidence="8" type="ORF">C6T65_28455</name>
    <name evidence="6" type="ORF">I5589_03460</name>
    <name evidence="7" type="ORF">QZM33_01380</name>
</gene>
<dbReference type="InterPro" id="IPR012451">
    <property type="entry name" value="DUF1656"/>
</dbReference>
<reference evidence="6 10" key="2">
    <citation type="submission" date="2020-11" db="EMBL/GenBank/DDBJ databases">
        <title>Enhanced detection system for hospital associated transmission using whole genome sequencing surveillance.</title>
        <authorList>
            <person name="Harrison L.H."/>
            <person name="Van Tyne D."/>
            <person name="Marsh J.W."/>
            <person name="Griffith M.P."/>
            <person name="Snyder D.J."/>
            <person name="Cooper V.S."/>
            <person name="Mustapha M."/>
        </authorList>
    </citation>
    <scope>NUCLEOTIDE SEQUENCE [LARGE SCALE GENOMIC DNA]</scope>
    <source>
        <strain evidence="6 10">BC00020</strain>
    </source>
</reference>
<name>A0A132DGT7_BURVI</name>
<evidence type="ECO:0000313" key="9">
    <source>
        <dbReference type="Proteomes" id="UP000237632"/>
    </source>
</evidence>
<accession>A0A132DGT7</accession>